<dbReference type="Gene3D" id="3.10.20.90">
    <property type="entry name" value="Phosphatidylinositol 3-kinase Catalytic Subunit, Chain A, domain 1"/>
    <property type="match status" value="1"/>
</dbReference>
<sequence length="472" mass="52401">MTIATMVVSYLPVCLIAISISSFIVGGSMAAAPFWSPRTTTTTTTTTTVFGKRISDMHSLDFLQHRSKNMVLTSLRGGSTTVEGIGEEEDDEDDDDEGEGELDSNNDKDEESTTATTTSENNPPSIASMGPVQLFISTNWGNSVIDHSVDLKSKRTKTIADLKKSLSKQLPGRPPILSMGLVYEGRLLDDETLLGPKLMFYSDDVDDGNNFMTNSAAADADSLSTTELVDAYYLNQVAMSRNAHLLADPNTPLSPYTRLELVAQAKELRDQLNAQTPTDLWEKLMEVRTQKSLNDNKDEWRGERYRSGKGGVTTQFRTTLQTNLNVNWNDAIKNFMVCLFFGYFGGKNSGSLMWFAPLSFALQARPVKMWFKVIFYMLSNPPSILLSFLPAPQQAILSVNFRNSCVALYGEDGANSILKNLGLVEKSTKRTTSTITEEEEESSDEETDVDSDDDITDVEDEYDDEDDYDEDE</sequence>
<dbReference type="KEGG" id="fcy:FRACYDRAFT_238679"/>
<dbReference type="PROSITE" id="PS50053">
    <property type="entry name" value="UBIQUITIN_2"/>
    <property type="match status" value="1"/>
</dbReference>
<name>A0A1E7FD25_9STRA</name>
<accession>A0A1E7FD25</accession>
<proteinExistence type="predicted"/>
<feature type="region of interest" description="Disordered" evidence="1">
    <location>
        <begin position="427"/>
        <end position="472"/>
    </location>
</feature>
<dbReference type="InParanoid" id="A0A1E7FD25"/>
<feature type="compositionally biased region" description="Acidic residues" evidence="1">
    <location>
        <begin position="436"/>
        <end position="472"/>
    </location>
</feature>
<keyword evidence="4" id="KW-1185">Reference proteome</keyword>
<feature type="compositionally biased region" description="Low complexity" evidence="1">
    <location>
        <begin position="113"/>
        <end position="125"/>
    </location>
</feature>
<dbReference type="Proteomes" id="UP000095751">
    <property type="component" value="Unassembled WGS sequence"/>
</dbReference>
<gene>
    <name evidence="3" type="ORF">FRACYDRAFT_238679</name>
</gene>
<evidence type="ECO:0000259" key="2">
    <source>
        <dbReference type="PROSITE" id="PS50053"/>
    </source>
</evidence>
<dbReference type="InterPro" id="IPR000626">
    <property type="entry name" value="Ubiquitin-like_dom"/>
</dbReference>
<dbReference type="AlphaFoldDB" id="A0A1E7FD25"/>
<dbReference type="SUPFAM" id="SSF54236">
    <property type="entry name" value="Ubiquitin-like"/>
    <property type="match status" value="1"/>
</dbReference>
<organism evidence="3 4">
    <name type="scientific">Fragilariopsis cylindrus CCMP1102</name>
    <dbReference type="NCBI Taxonomy" id="635003"/>
    <lineage>
        <taxon>Eukaryota</taxon>
        <taxon>Sar</taxon>
        <taxon>Stramenopiles</taxon>
        <taxon>Ochrophyta</taxon>
        <taxon>Bacillariophyta</taxon>
        <taxon>Bacillariophyceae</taxon>
        <taxon>Bacillariophycidae</taxon>
        <taxon>Bacillariales</taxon>
        <taxon>Bacillariaceae</taxon>
        <taxon>Fragilariopsis</taxon>
    </lineage>
</organism>
<feature type="region of interest" description="Disordered" evidence="1">
    <location>
        <begin position="74"/>
        <end position="129"/>
    </location>
</feature>
<protein>
    <recommendedName>
        <fullName evidence="2">Ubiquitin-like domain-containing protein</fullName>
    </recommendedName>
</protein>
<feature type="domain" description="Ubiquitin-like" evidence="2">
    <location>
        <begin position="132"/>
        <end position="195"/>
    </location>
</feature>
<evidence type="ECO:0000256" key="1">
    <source>
        <dbReference type="SAM" id="MobiDB-lite"/>
    </source>
</evidence>
<reference evidence="3 4" key="1">
    <citation type="submission" date="2016-09" db="EMBL/GenBank/DDBJ databases">
        <title>Extensive genetic diversity and differential bi-allelic expression allows diatom success in the polar Southern Ocean.</title>
        <authorList>
            <consortium name="DOE Joint Genome Institute"/>
            <person name="Mock T."/>
            <person name="Otillar R.P."/>
            <person name="Strauss J."/>
            <person name="Dupont C."/>
            <person name="Frickenhaus S."/>
            <person name="Maumus F."/>
            <person name="Mcmullan M."/>
            <person name="Sanges R."/>
            <person name="Schmutz J."/>
            <person name="Toseland A."/>
            <person name="Valas R."/>
            <person name="Veluchamy A."/>
            <person name="Ward B.J."/>
            <person name="Allen A."/>
            <person name="Barry K."/>
            <person name="Falciatore A."/>
            <person name="Ferrante M."/>
            <person name="Fortunato A.E."/>
            <person name="Gloeckner G."/>
            <person name="Gruber A."/>
            <person name="Hipkin R."/>
            <person name="Janech M."/>
            <person name="Kroth P."/>
            <person name="Leese F."/>
            <person name="Lindquist E."/>
            <person name="Lyon B.R."/>
            <person name="Martin J."/>
            <person name="Mayer C."/>
            <person name="Parker M."/>
            <person name="Quesneville H."/>
            <person name="Raymond J."/>
            <person name="Uhlig C."/>
            <person name="Valentin K.U."/>
            <person name="Worden A.Z."/>
            <person name="Armbrust E.V."/>
            <person name="Bowler C."/>
            <person name="Green B."/>
            <person name="Moulton V."/>
            <person name="Van Oosterhout C."/>
            <person name="Grigoriev I."/>
        </authorList>
    </citation>
    <scope>NUCLEOTIDE SEQUENCE [LARGE SCALE GENOMIC DNA]</scope>
    <source>
        <strain evidence="3 4">CCMP1102</strain>
    </source>
</reference>
<dbReference type="InterPro" id="IPR029071">
    <property type="entry name" value="Ubiquitin-like_domsf"/>
</dbReference>
<dbReference type="EMBL" id="KV784358">
    <property type="protein sequence ID" value="OEU16092.1"/>
    <property type="molecule type" value="Genomic_DNA"/>
</dbReference>
<feature type="compositionally biased region" description="Acidic residues" evidence="1">
    <location>
        <begin position="85"/>
        <end position="112"/>
    </location>
</feature>
<evidence type="ECO:0000313" key="4">
    <source>
        <dbReference type="Proteomes" id="UP000095751"/>
    </source>
</evidence>
<dbReference type="OrthoDB" id="47109at2759"/>
<evidence type="ECO:0000313" key="3">
    <source>
        <dbReference type="EMBL" id="OEU16092.1"/>
    </source>
</evidence>